<dbReference type="Pfam" id="PF08299">
    <property type="entry name" value="Bac_DnaA_C"/>
    <property type="match status" value="1"/>
</dbReference>
<reference evidence="8" key="1">
    <citation type="journal article" date="2023" name="G3 (Bethesda)">
        <title>Whole genome assemblies of Zophobas morio and Tenebrio molitor.</title>
        <authorList>
            <person name="Kaur S."/>
            <person name="Stinson S.A."/>
            <person name="diCenzo G.C."/>
        </authorList>
    </citation>
    <scope>NUCLEOTIDE SEQUENCE</scope>
    <source>
        <strain evidence="8">QUZm001</strain>
    </source>
</reference>
<dbReference type="GO" id="GO:0005524">
    <property type="term" value="F:ATP binding"/>
    <property type="evidence" value="ECO:0007669"/>
    <property type="project" value="UniProtKB-KW"/>
</dbReference>
<keyword evidence="3" id="KW-0547">Nucleotide-binding</keyword>
<dbReference type="InterPro" id="IPR010921">
    <property type="entry name" value="Trp_repressor/repl_initiator"/>
</dbReference>
<dbReference type="InterPro" id="IPR018312">
    <property type="entry name" value="Chromosome_initiator_DnaA_CS"/>
</dbReference>
<gene>
    <name evidence="8" type="ORF">Zmor_008963</name>
</gene>
<dbReference type="CDD" id="cd06571">
    <property type="entry name" value="Bac_DnaA_C"/>
    <property type="match status" value="1"/>
</dbReference>
<dbReference type="PROSITE" id="PS01008">
    <property type="entry name" value="DNAA"/>
    <property type="match status" value="1"/>
</dbReference>
<protein>
    <recommendedName>
        <fullName evidence="7">Chromosomal replication initiator DnaA C-terminal domain-containing protein</fullName>
    </recommendedName>
</protein>
<dbReference type="SUPFAM" id="SSF48295">
    <property type="entry name" value="TrpR-like"/>
    <property type="match status" value="1"/>
</dbReference>
<dbReference type="Pfam" id="PF00308">
    <property type="entry name" value="Bac_DnaA"/>
    <property type="match status" value="1"/>
</dbReference>
<proteinExistence type="predicted"/>
<dbReference type="InterPro" id="IPR020591">
    <property type="entry name" value="Chromosome_initiator_DnaA-like"/>
</dbReference>
<dbReference type="SUPFAM" id="SSF52540">
    <property type="entry name" value="P-loop containing nucleoside triphosphate hydrolases"/>
    <property type="match status" value="1"/>
</dbReference>
<keyword evidence="9" id="KW-1185">Reference proteome</keyword>
<dbReference type="Gene3D" id="1.10.1750.10">
    <property type="match status" value="1"/>
</dbReference>
<evidence type="ECO:0000256" key="5">
    <source>
        <dbReference type="ARBA" id="ARBA00023121"/>
    </source>
</evidence>
<evidence type="ECO:0000256" key="1">
    <source>
        <dbReference type="ARBA" id="ARBA00022490"/>
    </source>
</evidence>
<dbReference type="EMBL" id="JALNTZ010002662">
    <property type="protein sequence ID" value="KAJ3616896.1"/>
    <property type="molecule type" value="Genomic_DNA"/>
</dbReference>
<dbReference type="Gene3D" id="3.40.50.300">
    <property type="entry name" value="P-loop containing nucleotide triphosphate hydrolases"/>
    <property type="match status" value="1"/>
</dbReference>
<dbReference type="Gene3D" id="1.10.8.60">
    <property type="match status" value="1"/>
</dbReference>
<accession>A0AA38LZ25</accession>
<comment type="caution">
    <text evidence="8">The sequence shown here is derived from an EMBL/GenBank/DDBJ whole genome shotgun (WGS) entry which is preliminary data.</text>
</comment>
<dbReference type="Proteomes" id="UP001168821">
    <property type="component" value="Unassembled WGS sequence"/>
</dbReference>
<dbReference type="GO" id="GO:0006270">
    <property type="term" value="P:DNA replication initiation"/>
    <property type="evidence" value="ECO:0007669"/>
    <property type="project" value="InterPro"/>
</dbReference>
<dbReference type="SMART" id="SM00760">
    <property type="entry name" value="Bac_DnaA_C"/>
    <property type="match status" value="1"/>
</dbReference>
<organism evidence="8 9">
    <name type="scientific">Zophobas morio</name>
    <dbReference type="NCBI Taxonomy" id="2755281"/>
    <lineage>
        <taxon>Eukaryota</taxon>
        <taxon>Metazoa</taxon>
        <taxon>Ecdysozoa</taxon>
        <taxon>Arthropoda</taxon>
        <taxon>Hexapoda</taxon>
        <taxon>Insecta</taxon>
        <taxon>Pterygota</taxon>
        <taxon>Neoptera</taxon>
        <taxon>Endopterygota</taxon>
        <taxon>Coleoptera</taxon>
        <taxon>Polyphaga</taxon>
        <taxon>Cucujiformia</taxon>
        <taxon>Tenebrionidae</taxon>
        <taxon>Zophobas</taxon>
    </lineage>
</organism>
<keyword evidence="1" id="KW-0963">Cytoplasm</keyword>
<evidence type="ECO:0000256" key="2">
    <source>
        <dbReference type="ARBA" id="ARBA00022705"/>
    </source>
</evidence>
<dbReference type="PRINTS" id="PR00051">
    <property type="entry name" value="DNAA"/>
</dbReference>
<name>A0AA38LZ25_9CUCU</name>
<evidence type="ECO:0000259" key="7">
    <source>
        <dbReference type="SMART" id="SM00760"/>
    </source>
</evidence>
<dbReference type="InterPro" id="IPR013159">
    <property type="entry name" value="DnaA_C"/>
</dbReference>
<dbReference type="InterPro" id="IPR027417">
    <property type="entry name" value="P-loop_NTPase"/>
</dbReference>
<keyword evidence="5" id="KW-0446">Lipid-binding</keyword>
<dbReference type="PANTHER" id="PTHR30050:SF2">
    <property type="entry name" value="CHROMOSOMAL REPLICATION INITIATOR PROTEIN DNAA"/>
    <property type="match status" value="1"/>
</dbReference>
<sequence length="280" mass="32191">MLVSYVPSEKFRSELIKALGEPDRYEAVERFKSLYSTSDYFLLDDIQFLATSSKTNETLFNVFNELIKNNKQIIMTSDRFPEKLNGFEKRLISRFMSGLNVELKSLDQETSMNILRYKLASGEFEMDNDAQEYIASYYSDDVRKINSIINQIDFNIIQGVITSPVTLKQVEKILVNYDLISGQDITPSLIKNVVSKEYSTNVTVLEGKLRAQPYAFARQLAMKLCHELLKLNYTQIGMEFGGRDHSTVLHAIDKVDKTLKDDKNVTKIYKKIKKTLTKQG</sequence>
<keyword evidence="6" id="KW-0238">DNA-binding</keyword>
<evidence type="ECO:0000256" key="3">
    <source>
        <dbReference type="ARBA" id="ARBA00022741"/>
    </source>
</evidence>
<keyword evidence="4" id="KW-0067">ATP-binding</keyword>
<dbReference type="GO" id="GO:0003688">
    <property type="term" value="F:DNA replication origin binding"/>
    <property type="evidence" value="ECO:0007669"/>
    <property type="project" value="InterPro"/>
</dbReference>
<dbReference type="PANTHER" id="PTHR30050">
    <property type="entry name" value="CHROMOSOMAL REPLICATION INITIATOR PROTEIN DNAA"/>
    <property type="match status" value="1"/>
</dbReference>
<feature type="domain" description="Chromosomal replication initiator DnaA C-terminal" evidence="7">
    <location>
        <begin position="186"/>
        <end position="255"/>
    </location>
</feature>
<dbReference type="GO" id="GO:0008289">
    <property type="term" value="F:lipid binding"/>
    <property type="evidence" value="ECO:0007669"/>
    <property type="project" value="UniProtKB-KW"/>
</dbReference>
<evidence type="ECO:0000256" key="4">
    <source>
        <dbReference type="ARBA" id="ARBA00022840"/>
    </source>
</evidence>
<keyword evidence="2" id="KW-0235">DNA replication</keyword>
<dbReference type="GO" id="GO:0006275">
    <property type="term" value="P:regulation of DNA replication"/>
    <property type="evidence" value="ECO:0007669"/>
    <property type="project" value="InterPro"/>
</dbReference>
<evidence type="ECO:0000313" key="8">
    <source>
        <dbReference type="EMBL" id="KAJ3616896.1"/>
    </source>
</evidence>
<evidence type="ECO:0000256" key="6">
    <source>
        <dbReference type="ARBA" id="ARBA00023125"/>
    </source>
</evidence>
<dbReference type="AlphaFoldDB" id="A0AA38LZ25"/>
<dbReference type="InterPro" id="IPR013317">
    <property type="entry name" value="DnaA_dom"/>
</dbReference>
<dbReference type="GO" id="GO:0005886">
    <property type="term" value="C:plasma membrane"/>
    <property type="evidence" value="ECO:0007669"/>
    <property type="project" value="TreeGrafter"/>
</dbReference>
<evidence type="ECO:0000313" key="9">
    <source>
        <dbReference type="Proteomes" id="UP001168821"/>
    </source>
</evidence>